<dbReference type="InterPro" id="IPR056423">
    <property type="entry name" value="BACK_BPM_SPOP"/>
</dbReference>
<organism evidence="3 4">
    <name type="scientific">Oryza sativa subsp. japonica</name>
    <name type="common">Rice</name>
    <dbReference type="NCBI Taxonomy" id="39947"/>
    <lineage>
        <taxon>Eukaryota</taxon>
        <taxon>Viridiplantae</taxon>
        <taxon>Streptophyta</taxon>
        <taxon>Embryophyta</taxon>
        <taxon>Tracheophyta</taxon>
        <taxon>Spermatophyta</taxon>
        <taxon>Magnoliopsida</taxon>
        <taxon>Liliopsida</taxon>
        <taxon>Poales</taxon>
        <taxon>Poaceae</taxon>
        <taxon>BOP clade</taxon>
        <taxon>Oryzoideae</taxon>
        <taxon>Oryzeae</taxon>
        <taxon>Oryzinae</taxon>
        <taxon>Oryza</taxon>
        <taxon>Oryza sativa</taxon>
    </lineage>
</organism>
<reference evidence="4" key="1">
    <citation type="journal article" date="2005" name="Nature">
        <title>The map-based sequence of the rice genome.</title>
        <authorList>
            <consortium name="International rice genome sequencing project (IRGSP)"/>
            <person name="Matsumoto T."/>
            <person name="Wu J."/>
            <person name="Kanamori H."/>
            <person name="Katayose Y."/>
            <person name="Fujisawa M."/>
            <person name="Namiki N."/>
            <person name="Mizuno H."/>
            <person name="Yamamoto K."/>
            <person name="Antonio B.A."/>
            <person name="Baba T."/>
            <person name="Sakata K."/>
            <person name="Nagamura Y."/>
            <person name="Aoki H."/>
            <person name="Arikawa K."/>
            <person name="Arita K."/>
            <person name="Bito T."/>
            <person name="Chiden Y."/>
            <person name="Fujitsuka N."/>
            <person name="Fukunaka R."/>
            <person name="Hamada M."/>
            <person name="Harada C."/>
            <person name="Hayashi A."/>
            <person name="Hijishita S."/>
            <person name="Honda M."/>
            <person name="Hosokawa S."/>
            <person name="Ichikawa Y."/>
            <person name="Idonuma A."/>
            <person name="Iijima M."/>
            <person name="Ikeda M."/>
            <person name="Ikeno M."/>
            <person name="Ito K."/>
            <person name="Ito S."/>
            <person name="Ito T."/>
            <person name="Ito Y."/>
            <person name="Ito Y."/>
            <person name="Iwabuchi A."/>
            <person name="Kamiya K."/>
            <person name="Karasawa W."/>
            <person name="Kurita K."/>
            <person name="Katagiri S."/>
            <person name="Kikuta A."/>
            <person name="Kobayashi H."/>
            <person name="Kobayashi N."/>
            <person name="Machita K."/>
            <person name="Maehara T."/>
            <person name="Masukawa M."/>
            <person name="Mizubayashi T."/>
            <person name="Mukai Y."/>
            <person name="Nagasaki H."/>
            <person name="Nagata Y."/>
            <person name="Naito S."/>
            <person name="Nakashima M."/>
            <person name="Nakama Y."/>
            <person name="Nakamichi Y."/>
            <person name="Nakamura M."/>
            <person name="Meguro A."/>
            <person name="Negishi M."/>
            <person name="Ohta I."/>
            <person name="Ohta T."/>
            <person name="Okamoto M."/>
            <person name="Ono N."/>
            <person name="Saji S."/>
            <person name="Sakaguchi M."/>
            <person name="Sakai K."/>
            <person name="Shibata M."/>
            <person name="Shimokawa T."/>
            <person name="Song J."/>
            <person name="Takazaki Y."/>
            <person name="Terasawa K."/>
            <person name="Tsugane M."/>
            <person name="Tsuji K."/>
            <person name="Ueda S."/>
            <person name="Waki K."/>
            <person name="Yamagata H."/>
            <person name="Yamamoto M."/>
            <person name="Yamamoto S."/>
            <person name="Yamane H."/>
            <person name="Yoshiki S."/>
            <person name="Yoshihara R."/>
            <person name="Yukawa K."/>
            <person name="Zhong H."/>
            <person name="Yano M."/>
            <person name="Yuan Q."/>
            <person name="Ouyang S."/>
            <person name="Liu J."/>
            <person name="Jones K.M."/>
            <person name="Gansberger K."/>
            <person name="Moffat K."/>
            <person name="Hill J."/>
            <person name="Bera J."/>
            <person name="Fadrosh D."/>
            <person name="Jin S."/>
            <person name="Johri S."/>
            <person name="Kim M."/>
            <person name="Overton L."/>
            <person name="Reardon M."/>
            <person name="Tsitrin T."/>
            <person name="Vuong H."/>
            <person name="Weaver B."/>
            <person name="Ciecko A."/>
            <person name="Tallon L."/>
            <person name="Jackson J."/>
            <person name="Pai G."/>
            <person name="Aken S.V."/>
            <person name="Utterback T."/>
            <person name="Reidmuller S."/>
            <person name="Feldblyum T."/>
            <person name="Hsiao J."/>
            <person name="Zismann V."/>
            <person name="Iobst S."/>
            <person name="de Vazeille A.R."/>
            <person name="Buell C.R."/>
            <person name="Ying K."/>
            <person name="Li Y."/>
            <person name="Lu T."/>
            <person name="Huang Y."/>
            <person name="Zhao Q."/>
            <person name="Feng Q."/>
            <person name="Zhang L."/>
            <person name="Zhu J."/>
            <person name="Weng Q."/>
            <person name="Mu J."/>
            <person name="Lu Y."/>
            <person name="Fan D."/>
            <person name="Liu Y."/>
            <person name="Guan J."/>
            <person name="Zhang Y."/>
            <person name="Yu S."/>
            <person name="Liu X."/>
            <person name="Zhang Y."/>
            <person name="Hong G."/>
            <person name="Han B."/>
            <person name="Choisne N."/>
            <person name="Demange N."/>
            <person name="Orjeda G."/>
            <person name="Samain S."/>
            <person name="Cattolico L."/>
            <person name="Pelletier E."/>
            <person name="Couloux A."/>
            <person name="Segurens B."/>
            <person name="Wincker P."/>
            <person name="D'Hont A."/>
            <person name="Scarpelli C."/>
            <person name="Weissenbach J."/>
            <person name="Salanoubat M."/>
            <person name="Quetier F."/>
            <person name="Yu Y."/>
            <person name="Kim H.R."/>
            <person name="Rambo T."/>
            <person name="Currie J."/>
            <person name="Collura K."/>
            <person name="Luo M."/>
            <person name="Yang T."/>
            <person name="Ammiraju J.S.S."/>
            <person name="Engler F."/>
            <person name="Soderlund C."/>
            <person name="Wing R.A."/>
            <person name="Palmer L.E."/>
            <person name="de la Bastide M."/>
            <person name="Spiegel L."/>
            <person name="Nascimento L."/>
            <person name="Zutavern T."/>
            <person name="O'Shaughnessy A."/>
            <person name="Dike S."/>
            <person name="Dedhia N."/>
            <person name="Preston R."/>
            <person name="Balija V."/>
            <person name="McCombie W.R."/>
            <person name="Chow T."/>
            <person name="Chen H."/>
            <person name="Chung M."/>
            <person name="Chen C."/>
            <person name="Shaw J."/>
            <person name="Wu H."/>
            <person name="Hsiao K."/>
            <person name="Chao Y."/>
            <person name="Chu M."/>
            <person name="Cheng C."/>
            <person name="Hour A."/>
            <person name="Lee P."/>
            <person name="Lin S."/>
            <person name="Lin Y."/>
            <person name="Liou J."/>
            <person name="Liu S."/>
            <person name="Hsing Y."/>
            <person name="Raghuvanshi S."/>
            <person name="Mohanty A."/>
            <person name="Bharti A.K."/>
            <person name="Gaur A."/>
            <person name="Gupta V."/>
            <person name="Kumar D."/>
            <person name="Ravi V."/>
            <person name="Vij S."/>
            <person name="Kapur A."/>
            <person name="Khurana P."/>
            <person name="Khurana P."/>
            <person name="Khurana J.P."/>
            <person name="Tyagi A.K."/>
            <person name="Gaikwad K."/>
            <person name="Singh A."/>
            <person name="Dalal V."/>
            <person name="Srivastava S."/>
            <person name="Dixit A."/>
            <person name="Pal A.K."/>
            <person name="Ghazi I.A."/>
            <person name="Yadav M."/>
            <person name="Pandit A."/>
            <person name="Bhargava A."/>
            <person name="Sureshbabu K."/>
            <person name="Batra K."/>
            <person name="Sharma T.R."/>
            <person name="Mohapatra T."/>
            <person name="Singh N.K."/>
            <person name="Messing J."/>
            <person name="Nelson A.B."/>
            <person name="Fuks G."/>
            <person name="Kavchok S."/>
            <person name="Keizer G."/>
            <person name="Linton E."/>
            <person name="Llaca V."/>
            <person name="Song R."/>
            <person name="Tanyolac B."/>
            <person name="Young S."/>
            <person name="Ho-Il K."/>
            <person name="Hahn J.H."/>
            <person name="Sangsakoo G."/>
            <person name="Vanavichit A."/>
            <person name="de Mattos Luiz.A.T."/>
            <person name="Zimmer P.D."/>
            <person name="Malone G."/>
            <person name="Dellagostin O."/>
            <person name="de Oliveira A.C."/>
            <person name="Bevan M."/>
            <person name="Bancroft I."/>
            <person name="Minx P."/>
            <person name="Cordum H."/>
            <person name="Wilson R."/>
            <person name="Cheng Z."/>
            <person name="Jin W."/>
            <person name="Jiang J."/>
            <person name="Leong S.A."/>
            <person name="Iwama H."/>
            <person name="Gojobori T."/>
            <person name="Itoh T."/>
            <person name="Niimura Y."/>
            <person name="Fujii Y."/>
            <person name="Habara T."/>
            <person name="Sakai H."/>
            <person name="Sato Y."/>
            <person name="Wilson G."/>
            <person name="Kumar K."/>
            <person name="McCouch S."/>
            <person name="Juretic N."/>
            <person name="Hoen D."/>
            <person name="Wright S."/>
            <person name="Bruskiewich R."/>
            <person name="Bureau T."/>
            <person name="Miyao A."/>
            <person name="Hirochika H."/>
            <person name="Nishikawa T."/>
            <person name="Kadowaki K."/>
            <person name="Sugiura M."/>
            <person name="Burr B."/>
            <person name="Sasaki T."/>
        </authorList>
    </citation>
    <scope>NUCLEOTIDE SEQUENCE [LARGE SCALE GENOMIC DNA]</scope>
    <source>
        <strain evidence="4">cv. Nipponbare</strain>
    </source>
</reference>
<dbReference type="AlphaFoldDB" id="Q6Z9X6"/>
<dbReference type="EMBL" id="AP004691">
    <property type="protein sequence ID" value="BAC98599.1"/>
    <property type="molecule type" value="Genomic_DNA"/>
</dbReference>
<dbReference type="Gene3D" id="1.25.40.420">
    <property type="match status" value="1"/>
</dbReference>
<gene>
    <name evidence="3" type="primary">P0453D01.12</name>
</gene>
<proteinExistence type="inferred from homology"/>
<evidence type="ECO:0000313" key="3">
    <source>
        <dbReference type="EMBL" id="BAC98599.1"/>
    </source>
</evidence>
<feature type="domain" description="BPM/SPOP BACK" evidence="2">
    <location>
        <begin position="1"/>
        <end position="34"/>
    </location>
</feature>
<evidence type="ECO:0000256" key="1">
    <source>
        <dbReference type="ARBA" id="ARBA00010846"/>
    </source>
</evidence>
<dbReference type="Proteomes" id="UP000000763">
    <property type="component" value="Chromosome 8"/>
</dbReference>
<reference evidence="4" key="2">
    <citation type="journal article" date="2008" name="Nucleic Acids Res.">
        <title>The rice annotation project database (RAP-DB): 2008 update.</title>
        <authorList>
            <consortium name="The rice annotation project (RAP)"/>
        </authorList>
    </citation>
    <scope>GENOME REANNOTATION</scope>
    <source>
        <strain evidence="4">cv. Nipponbare</strain>
    </source>
</reference>
<protein>
    <recommendedName>
        <fullName evidence="2">BPM/SPOP BACK domain-containing protein</fullName>
    </recommendedName>
</protein>
<evidence type="ECO:0000259" key="2">
    <source>
        <dbReference type="Pfam" id="PF24570"/>
    </source>
</evidence>
<comment type="similarity">
    <text evidence="1">Belongs to the Tdpoz family.</text>
</comment>
<sequence>MEYVASPGMLATVVATDGFRELKASCPSLLAEVLEKLGSYPGCLELFDEDDDDENNIADIPQISLLENEALT</sequence>
<evidence type="ECO:0000313" key="4">
    <source>
        <dbReference type="Proteomes" id="UP000000763"/>
    </source>
</evidence>
<dbReference type="Pfam" id="PF24570">
    <property type="entry name" value="BACK_BPM_SPOP"/>
    <property type="match status" value="1"/>
</dbReference>
<accession>Q6Z9X6</accession>
<name>Q6Z9X6_ORYSJ</name>